<evidence type="ECO:0000313" key="2">
    <source>
        <dbReference type="Proteomes" id="UP000237000"/>
    </source>
</evidence>
<protein>
    <submittedName>
        <fullName evidence="1">Uncharacterized protein</fullName>
    </submittedName>
</protein>
<reference evidence="2" key="1">
    <citation type="submission" date="2016-06" db="EMBL/GenBank/DDBJ databases">
        <title>Parallel loss of symbiosis genes in relatives of nitrogen-fixing non-legume Parasponia.</title>
        <authorList>
            <person name="Van Velzen R."/>
            <person name="Holmer R."/>
            <person name="Bu F."/>
            <person name="Rutten L."/>
            <person name="Van Zeijl A."/>
            <person name="Liu W."/>
            <person name="Santuari L."/>
            <person name="Cao Q."/>
            <person name="Sharma T."/>
            <person name="Shen D."/>
            <person name="Roswanjaya Y."/>
            <person name="Wardhani T."/>
            <person name="Kalhor M.S."/>
            <person name="Jansen J."/>
            <person name="Van den Hoogen J."/>
            <person name="Gungor B."/>
            <person name="Hartog M."/>
            <person name="Hontelez J."/>
            <person name="Verver J."/>
            <person name="Yang W.-C."/>
            <person name="Schijlen E."/>
            <person name="Repin R."/>
            <person name="Schilthuizen M."/>
            <person name="Schranz E."/>
            <person name="Heidstra R."/>
            <person name="Miyata K."/>
            <person name="Fedorova E."/>
            <person name="Kohlen W."/>
            <person name="Bisseling T."/>
            <person name="Smit S."/>
            <person name="Geurts R."/>
        </authorList>
    </citation>
    <scope>NUCLEOTIDE SEQUENCE [LARGE SCALE GENOMIC DNA]</scope>
    <source>
        <strain evidence="2">cv. RG33-2</strain>
    </source>
</reference>
<proteinExistence type="predicted"/>
<dbReference type="InParanoid" id="A0A2P5E8K2"/>
<dbReference type="EMBL" id="JXTC01000206">
    <property type="protein sequence ID" value="PON81873.1"/>
    <property type="molecule type" value="Genomic_DNA"/>
</dbReference>
<accession>A0A2P5E8K2</accession>
<gene>
    <name evidence="1" type="ORF">TorRG33x02_222940</name>
</gene>
<organism evidence="1 2">
    <name type="scientific">Trema orientale</name>
    <name type="common">Charcoal tree</name>
    <name type="synonym">Celtis orientalis</name>
    <dbReference type="NCBI Taxonomy" id="63057"/>
    <lineage>
        <taxon>Eukaryota</taxon>
        <taxon>Viridiplantae</taxon>
        <taxon>Streptophyta</taxon>
        <taxon>Embryophyta</taxon>
        <taxon>Tracheophyta</taxon>
        <taxon>Spermatophyta</taxon>
        <taxon>Magnoliopsida</taxon>
        <taxon>eudicotyledons</taxon>
        <taxon>Gunneridae</taxon>
        <taxon>Pentapetalae</taxon>
        <taxon>rosids</taxon>
        <taxon>fabids</taxon>
        <taxon>Rosales</taxon>
        <taxon>Cannabaceae</taxon>
        <taxon>Trema</taxon>
    </lineage>
</organism>
<dbReference type="Proteomes" id="UP000237000">
    <property type="component" value="Unassembled WGS sequence"/>
</dbReference>
<sequence length="78" mass="9331">MTWKLSWIWLKMQIKQILSVRRCADEMEEFHVWRSSRLLPIFFLVSFDSYRIEVSMATQFGTVEQLGALFKGLKNVKM</sequence>
<comment type="caution">
    <text evidence="1">The sequence shown here is derived from an EMBL/GenBank/DDBJ whole genome shotgun (WGS) entry which is preliminary data.</text>
</comment>
<name>A0A2P5E8K2_TREOI</name>
<keyword evidence="2" id="KW-1185">Reference proteome</keyword>
<evidence type="ECO:0000313" key="1">
    <source>
        <dbReference type="EMBL" id="PON81873.1"/>
    </source>
</evidence>
<dbReference type="AlphaFoldDB" id="A0A2P5E8K2"/>